<evidence type="ECO:0000256" key="5">
    <source>
        <dbReference type="ARBA" id="ARBA00022807"/>
    </source>
</evidence>
<dbReference type="GO" id="GO:0016579">
    <property type="term" value="P:protein deubiquitination"/>
    <property type="evidence" value="ECO:0007669"/>
    <property type="project" value="InterPro"/>
</dbReference>
<sequence>MVPQISDMPATKGLAKRAVSLIAEGRKSEDLQYFLRTGETHPGEMDIGEAYQLFQISDRTVDDDSILAAFQVFATEDPGQIETYQRALRVIANESQSLLLKRALGEDPTPENFKLNEWPVGLRNIGNTCYLNSLLQFYFTVKPFRDMVLDFEQQKMELDDDSVRRKKVGSRTVSRSEIERAQKFMRELRSLFEDMTISPTRCITPGQELARLTLLSSSNEAEIRRKSLAEPNLPIYGPFLPPDMDSSNEDDSTIEHLTKEADRADSDMTLVSFANPETDETAGNDNKENVGPPEPGMVVESNDTEAMGALTAGPEDSAPKMINPPDRPPPVPPRPVSDKMRKELEIGAQQDVTEVINNVLFQAQCAIKANQYDEDGGQLDMITELFYGKTKSYITTSDGVRCKEEPWSDIKVDVARESSDIYLALDGAFDMQRVHIDGTEAEQHGTISRIPPILQIQIQRVQFDQVQMRSFKSNKHLELEETIYLDRYMDTLPVDNMEMKRQEKWRWKEELRKLEKRNDELRNKVDQPLPVVFNTVSTKLQELAELGEDPETKDDAIEVDASTVALLAKLEEATEDEIIKIEKRIDGLNQCLSNQFSELKSFPYHLYAVFIHRGSASAGHYWIYIFDFEKEIWREYNDEQVSEVKKLSTIFTPETGPQSPSPYFLVYIYEPLKERLTQPVHRSVREIPTIEQPLNIDDTPTLEDPANQTDRAPRPPTRALPKGRSQLANEVLRQDLEMPDAPPPYEEVACMNTEGRESTRPTIPASSSHHHSSLKPAVRGSWAKDVTDIPDVEW</sequence>
<feature type="region of interest" description="Disordered" evidence="8">
    <location>
        <begin position="688"/>
        <end position="725"/>
    </location>
</feature>
<feature type="region of interest" description="Disordered" evidence="8">
    <location>
        <begin position="754"/>
        <end position="794"/>
    </location>
</feature>
<dbReference type="GO" id="GO:0004843">
    <property type="term" value="F:cysteine-type deubiquitinase activity"/>
    <property type="evidence" value="ECO:0007669"/>
    <property type="project" value="UniProtKB-UniRule"/>
</dbReference>
<dbReference type="Proteomes" id="UP001219355">
    <property type="component" value="Chromosome 4"/>
</dbReference>
<dbReference type="AlphaFoldDB" id="A0AAF0IN85"/>
<organism evidence="10 11">
    <name type="scientific">Emydomyces testavorans</name>
    <dbReference type="NCBI Taxonomy" id="2070801"/>
    <lineage>
        <taxon>Eukaryota</taxon>
        <taxon>Fungi</taxon>
        <taxon>Dikarya</taxon>
        <taxon>Ascomycota</taxon>
        <taxon>Pezizomycotina</taxon>
        <taxon>Eurotiomycetes</taxon>
        <taxon>Eurotiomycetidae</taxon>
        <taxon>Onygenales</taxon>
        <taxon>Nannizziopsiaceae</taxon>
        <taxon>Emydomyces</taxon>
    </lineage>
</organism>
<evidence type="ECO:0000256" key="8">
    <source>
        <dbReference type="SAM" id="MobiDB-lite"/>
    </source>
</evidence>
<dbReference type="CDD" id="cd02666">
    <property type="entry name" value="Peptidase_C19J"/>
    <property type="match status" value="1"/>
</dbReference>
<accession>A0AAF0IN85</accession>
<keyword evidence="11" id="KW-1185">Reference proteome</keyword>
<dbReference type="InterPro" id="IPR038765">
    <property type="entry name" value="Papain-like_cys_pep_sf"/>
</dbReference>
<dbReference type="InterPro" id="IPR028889">
    <property type="entry name" value="USP"/>
</dbReference>
<keyword evidence="5 6" id="KW-0788">Thiol protease</keyword>
<feature type="region of interest" description="Disordered" evidence="8">
    <location>
        <begin position="275"/>
        <end position="295"/>
    </location>
</feature>
<evidence type="ECO:0000256" key="6">
    <source>
        <dbReference type="RuleBase" id="RU366025"/>
    </source>
</evidence>
<dbReference type="EC" id="3.4.19.12" evidence="6"/>
<protein>
    <recommendedName>
        <fullName evidence="6">Ubiquitin carboxyl-terminal hydrolase</fullName>
        <ecNumber evidence="6">3.4.19.12</ecNumber>
    </recommendedName>
</protein>
<dbReference type="InterPro" id="IPR018200">
    <property type="entry name" value="USP_CS"/>
</dbReference>
<feature type="domain" description="USP" evidence="9">
    <location>
        <begin position="120"/>
        <end position="670"/>
    </location>
</feature>
<evidence type="ECO:0000259" key="9">
    <source>
        <dbReference type="PROSITE" id="PS50235"/>
    </source>
</evidence>
<dbReference type="EMBL" id="CP120630">
    <property type="protein sequence ID" value="WEW60584.1"/>
    <property type="molecule type" value="Genomic_DNA"/>
</dbReference>
<dbReference type="PROSITE" id="PS00972">
    <property type="entry name" value="USP_1"/>
    <property type="match status" value="1"/>
</dbReference>
<name>A0AAF0IN85_9EURO</name>
<reference evidence="10" key="1">
    <citation type="submission" date="2023-03" db="EMBL/GenBank/DDBJ databases">
        <title>Emydomyces testavorans Genome Sequence.</title>
        <authorList>
            <person name="Hoyer L."/>
        </authorList>
    </citation>
    <scope>NUCLEOTIDE SEQUENCE</scope>
    <source>
        <strain evidence="10">16-2883</strain>
    </source>
</reference>
<evidence type="ECO:0000256" key="1">
    <source>
        <dbReference type="ARBA" id="ARBA00000707"/>
    </source>
</evidence>
<keyword evidence="4 6" id="KW-0378">Hydrolase</keyword>
<evidence type="ECO:0000256" key="3">
    <source>
        <dbReference type="ARBA" id="ARBA00022786"/>
    </source>
</evidence>
<dbReference type="Pfam" id="PF13446">
    <property type="entry name" value="RPT"/>
    <property type="match status" value="2"/>
</dbReference>
<dbReference type="InterPro" id="IPR001394">
    <property type="entry name" value="Peptidase_C19_UCH"/>
</dbReference>
<evidence type="ECO:0000256" key="7">
    <source>
        <dbReference type="SAM" id="Coils"/>
    </source>
</evidence>
<evidence type="ECO:0000313" key="10">
    <source>
        <dbReference type="EMBL" id="WEW60584.1"/>
    </source>
</evidence>
<dbReference type="PANTHER" id="PTHR43982:SF6">
    <property type="entry name" value="UBIQUITIN CARBOXYL-TERMINAL HYDROLASE 2-RELATED"/>
    <property type="match status" value="1"/>
</dbReference>
<keyword evidence="3 6" id="KW-0833">Ubl conjugation pathway</keyword>
<comment type="similarity">
    <text evidence="6">Belongs to the peptidase C19 family.</text>
</comment>
<dbReference type="GO" id="GO:0070628">
    <property type="term" value="F:proteasome binding"/>
    <property type="evidence" value="ECO:0007669"/>
    <property type="project" value="TreeGrafter"/>
</dbReference>
<dbReference type="InterPro" id="IPR025305">
    <property type="entry name" value="UCH_repeat_domain"/>
</dbReference>
<dbReference type="GO" id="GO:0043161">
    <property type="term" value="P:proteasome-mediated ubiquitin-dependent protein catabolic process"/>
    <property type="evidence" value="ECO:0007669"/>
    <property type="project" value="InterPro"/>
</dbReference>
<dbReference type="GO" id="GO:0061136">
    <property type="term" value="P:regulation of proteasomal protein catabolic process"/>
    <property type="evidence" value="ECO:0007669"/>
    <property type="project" value="TreeGrafter"/>
</dbReference>
<dbReference type="Gene3D" id="3.90.70.10">
    <property type="entry name" value="Cysteine proteinases"/>
    <property type="match status" value="2"/>
</dbReference>
<dbReference type="InterPro" id="IPR044635">
    <property type="entry name" value="UBP14-like"/>
</dbReference>
<dbReference type="PROSITE" id="PS00973">
    <property type="entry name" value="USP_2"/>
    <property type="match status" value="1"/>
</dbReference>
<evidence type="ECO:0000256" key="2">
    <source>
        <dbReference type="ARBA" id="ARBA00022670"/>
    </source>
</evidence>
<proteinExistence type="inferred from homology"/>
<evidence type="ECO:0000256" key="4">
    <source>
        <dbReference type="ARBA" id="ARBA00022801"/>
    </source>
</evidence>
<dbReference type="PANTHER" id="PTHR43982">
    <property type="entry name" value="UBIQUITIN CARBOXYL-TERMINAL HYDROLASE"/>
    <property type="match status" value="1"/>
</dbReference>
<dbReference type="Pfam" id="PF00443">
    <property type="entry name" value="UCH"/>
    <property type="match status" value="1"/>
</dbReference>
<evidence type="ECO:0000313" key="11">
    <source>
        <dbReference type="Proteomes" id="UP001219355"/>
    </source>
</evidence>
<feature type="region of interest" description="Disordered" evidence="8">
    <location>
        <begin position="312"/>
        <end position="337"/>
    </location>
</feature>
<dbReference type="FunFam" id="3.90.70.10:FF:000122">
    <property type="entry name" value="Ubiquitin carboxyl-terminal hydrolase 2"/>
    <property type="match status" value="1"/>
</dbReference>
<feature type="compositionally biased region" description="Pro residues" evidence="8">
    <location>
        <begin position="325"/>
        <end position="335"/>
    </location>
</feature>
<gene>
    <name evidence="10" type="primary">UBP2_1</name>
    <name evidence="10" type="ORF">PRK78_006071</name>
</gene>
<keyword evidence="7" id="KW-0175">Coiled coil</keyword>
<feature type="coiled-coil region" evidence="7">
    <location>
        <begin position="497"/>
        <end position="524"/>
    </location>
</feature>
<dbReference type="PROSITE" id="PS50235">
    <property type="entry name" value="USP_3"/>
    <property type="match status" value="1"/>
</dbReference>
<dbReference type="SUPFAM" id="SSF54001">
    <property type="entry name" value="Cysteine proteinases"/>
    <property type="match status" value="1"/>
</dbReference>
<comment type="catalytic activity">
    <reaction evidence="1 6">
        <text>Thiol-dependent hydrolysis of ester, thioester, amide, peptide and isopeptide bonds formed by the C-terminal Gly of ubiquitin (a 76-residue protein attached to proteins as an intracellular targeting signal).</text>
        <dbReference type="EC" id="3.4.19.12"/>
    </reaction>
</comment>
<keyword evidence="2 6" id="KW-0645">Protease</keyword>